<evidence type="ECO:0000256" key="1">
    <source>
        <dbReference type="SAM" id="Phobius"/>
    </source>
</evidence>
<sequence length="282" mass="32234">MSLIALILALVLERTRHYRSRWFWHELAGHWFTWLPCRHTWSWMLFGIILPTSFIALLQWAIQGWLFGFCSLLLWVILPLLVLGCPELQSAFRDYLQLGAQDPRAACQRFNQKLTHLYPGCASKPLDSLDQTSQFLCWLNFRYYFAVVFWFSVGGPAFAAGYGLLRSLQRTAIDRPDLGCQLAHIIGLMHCLDWLPSRLSGLSYVLSSGSFKGFKVWLTSLHNISRANADWLGSIAMTCRQAHEQKPITCNEMTIATVHLLKSSLLLTLVIIALLTLYGWLI</sequence>
<feature type="transmembrane region" description="Helical" evidence="1">
    <location>
        <begin position="263"/>
        <end position="281"/>
    </location>
</feature>
<dbReference type="RefSeq" id="WP_408622984.1">
    <property type="nucleotide sequence ID" value="NZ_JBEQCT010000002.1"/>
</dbReference>
<comment type="caution">
    <text evidence="2">The sequence shown here is derived from an EMBL/GenBank/DDBJ whole genome shotgun (WGS) entry which is preliminary data.</text>
</comment>
<keyword evidence="1" id="KW-0812">Transmembrane</keyword>
<evidence type="ECO:0000313" key="2">
    <source>
        <dbReference type="EMBL" id="MFM2484796.1"/>
    </source>
</evidence>
<dbReference type="EMBL" id="JBEQCT010000002">
    <property type="protein sequence ID" value="MFM2484796.1"/>
    <property type="molecule type" value="Genomic_DNA"/>
</dbReference>
<evidence type="ECO:0000313" key="3">
    <source>
        <dbReference type="Proteomes" id="UP001629953"/>
    </source>
</evidence>
<keyword evidence="3" id="KW-1185">Reference proteome</keyword>
<feature type="transmembrane region" description="Helical" evidence="1">
    <location>
        <begin position="143"/>
        <end position="165"/>
    </location>
</feature>
<feature type="transmembrane region" description="Helical" evidence="1">
    <location>
        <begin position="65"/>
        <end position="84"/>
    </location>
</feature>
<protein>
    <submittedName>
        <fullName evidence="2">Regulatory signaling modulator protein AmpE</fullName>
    </submittedName>
</protein>
<dbReference type="PANTHER" id="PTHR38684">
    <property type="entry name" value="PROTEIN AMPE"/>
    <property type="match status" value="1"/>
</dbReference>
<dbReference type="PANTHER" id="PTHR38684:SF1">
    <property type="entry name" value="PROTEIN AMPE"/>
    <property type="match status" value="1"/>
</dbReference>
<dbReference type="InterPro" id="IPR052966">
    <property type="entry name" value="Beta-lactamase_Reg"/>
</dbReference>
<gene>
    <name evidence="2" type="primary">ampE</name>
    <name evidence="2" type="ORF">ABUE30_06905</name>
</gene>
<dbReference type="Proteomes" id="UP001629953">
    <property type="component" value="Unassembled WGS sequence"/>
</dbReference>
<dbReference type="Pfam" id="PF17113">
    <property type="entry name" value="AmpE"/>
    <property type="match status" value="1"/>
</dbReference>
<keyword evidence="1" id="KW-0472">Membrane</keyword>
<accession>A0ABW9G551</accession>
<dbReference type="InterPro" id="IPR031347">
    <property type="entry name" value="AmpE"/>
</dbReference>
<keyword evidence="1" id="KW-1133">Transmembrane helix</keyword>
<organism evidence="2 3">
    <name type="scientific">Celerinatantimonas yamalensis</name>
    <dbReference type="NCBI Taxonomy" id="559956"/>
    <lineage>
        <taxon>Bacteria</taxon>
        <taxon>Pseudomonadati</taxon>
        <taxon>Pseudomonadota</taxon>
        <taxon>Gammaproteobacteria</taxon>
        <taxon>Celerinatantimonadaceae</taxon>
        <taxon>Celerinatantimonas</taxon>
    </lineage>
</organism>
<reference evidence="2 3" key="1">
    <citation type="journal article" date="2013" name="Int. J. Syst. Evol. Microbiol.">
        <title>Celerinatantimonas yamalensis sp. nov., a cold-adapted diazotrophic bacterium from a cold permafrost brine.</title>
        <authorList>
            <person name="Shcherbakova V."/>
            <person name="Chuvilskaya N."/>
            <person name="Rivkina E."/>
            <person name="Demidov N."/>
            <person name="Uchaeva V."/>
            <person name="Suetin S."/>
            <person name="Suzina N."/>
            <person name="Gilichinsky D."/>
        </authorList>
    </citation>
    <scope>NUCLEOTIDE SEQUENCE [LARGE SCALE GENOMIC DNA]</scope>
    <source>
        <strain evidence="2 3">C7</strain>
    </source>
</reference>
<name>A0ABW9G551_9GAMM</name>
<proteinExistence type="predicted"/>
<feature type="transmembrane region" description="Helical" evidence="1">
    <location>
        <begin position="40"/>
        <end position="58"/>
    </location>
</feature>